<proteinExistence type="predicted"/>
<evidence type="ECO:0000313" key="4">
    <source>
        <dbReference type="EMBL" id="TKD18242.1"/>
    </source>
</evidence>
<keyword evidence="2" id="KW-0472">Membrane</keyword>
<protein>
    <submittedName>
        <fullName evidence="4">SPOR domain-containing protein</fullName>
    </submittedName>
</protein>
<feature type="compositionally biased region" description="Low complexity" evidence="1">
    <location>
        <begin position="154"/>
        <end position="192"/>
    </location>
</feature>
<feature type="domain" description="SPOR" evidence="3">
    <location>
        <begin position="266"/>
        <end position="351"/>
    </location>
</feature>
<evidence type="ECO:0000259" key="3">
    <source>
        <dbReference type="PROSITE" id="PS51724"/>
    </source>
</evidence>
<dbReference type="Gene3D" id="3.30.70.1070">
    <property type="entry name" value="Sporulation related repeat"/>
    <property type="match status" value="1"/>
</dbReference>
<feature type="compositionally biased region" description="Gly residues" evidence="1">
    <location>
        <begin position="10"/>
        <end position="21"/>
    </location>
</feature>
<dbReference type="GO" id="GO:0042834">
    <property type="term" value="F:peptidoglycan binding"/>
    <property type="evidence" value="ECO:0007669"/>
    <property type="project" value="InterPro"/>
</dbReference>
<dbReference type="InterPro" id="IPR036680">
    <property type="entry name" value="SPOR-like_sf"/>
</dbReference>
<reference evidence="4 5" key="1">
    <citation type="submission" date="2019-04" db="EMBL/GenBank/DDBJ databases">
        <title>Draft Whole-Genome sequence of the purple photosynthetic bacterium Rhodobacter capsulatus SP108 with an indigenous class A beta-lactamase.</title>
        <authorList>
            <person name="Robertson S."/>
            <person name="Meyer T.E."/>
            <person name="Kyndt J.A."/>
        </authorList>
    </citation>
    <scope>NUCLEOTIDE SEQUENCE [LARGE SCALE GENOMIC DNA]</scope>
    <source>
        <strain evidence="4 5">SP108</strain>
    </source>
</reference>
<dbReference type="InterPro" id="IPR007730">
    <property type="entry name" value="SPOR-like_dom"/>
</dbReference>
<dbReference type="Proteomes" id="UP000310597">
    <property type="component" value="Unassembled WGS sequence"/>
</dbReference>
<keyword evidence="2" id="KW-1133">Transmembrane helix</keyword>
<dbReference type="AlphaFoldDB" id="A0A4U1JQB3"/>
<gene>
    <name evidence="4" type="ORF">FBT96_10785</name>
</gene>
<name>A0A4U1JQB3_RHOCA</name>
<evidence type="ECO:0000256" key="1">
    <source>
        <dbReference type="SAM" id="MobiDB-lite"/>
    </source>
</evidence>
<evidence type="ECO:0000256" key="2">
    <source>
        <dbReference type="SAM" id="Phobius"/>
    </source>
</evidence>
<dbReference type="Pfam" id="PF05036">
    <property type="entry name" value="SPOR"/>
    <property type="match status" value="1"/>
</dbReference>
<sequence length="351" mass="35225">MTDPDTRNDGGFGRQGGGDHGLGLDVPAPQSARWVQLAGAAVSGALILGVIVWGYRLAVRDVSGVPVIRALEGPARIAPSDPGGALAAHVGLAVNEVAGSGLAAPGPSRVVLAPPPTGLSPDDAPMSELKPLPEVTTAPDAADLAMEGPPVPVPDSALPAKPAAAAPAADPASDLPTDPEAPAETSAETAPAEPGPVETPAEALVEPATDTAAAPAEPVIPADVPGVVKSPRPLARPARDIEAEAAAQAVAAAMAGPETVEIKAADLPSGTRVVQLGAFDSPEEARAEWGRISGRFEALMAGKKRIVQEAASGGRSFWRLRVSGFQGVEEARQFCAALVAEGANCIPTVIK</sequence>
<dbReference type="OrthoDB" id="8479416at2"/>
<keyword evidence="2" id="KW-0812">Transmembrane</keyword>
<accession>A0A4U1JQB3</accession>
<evidence type="ECO:0000313" key="5">
    <source>
        <dbReference type="Proteomes" id="UP000310597"/>
    </source>
</evidence>
<dbReference type="PROSITE" id="PS51724">
    <property type="entry name" value="SPOR"/>
    <property type="match status" value="1"/>
</dbReference>
<feature type="region of interest" description="Disordered" evidence="1">
    <location>
        <begin position="1"/>
        <end position="25"/>
    </location>
</feature>
<dbReference type="SUPFAM" id="SSF110997">
    <property type="entry name" value="Sporulation related repeat"/>
    <property type="match status" value="1"/>
</dbReference>
<dbReference type="EMBL" id="SWJZ01000042">
    <property type="protein sequence ID" value="TKD18242.1"/>
    <property type="molecule type" value="Genomic_DNA"/>
</dbReference>
<feature type="transmembrane region" description="Helical" evidence="2">
    <location>
        <begin position="34"/>
        <end position="55"/>
    </location>
</feature>
<organism evidence="4 5">
    <name type="scientific">Rhodobacter capsulatus</name>
    <name type="common">Rhodopseudomonas capsulata</name>
    <dbReference type="NCBI Taxonomy" id="1061"/>
    <lineage>
        <taxon>Bacteria</taxon>
        <taxon>Pseudomonadati</taxon>
        <taxon>Pseudomonadota</taxon>
        <taxon>Alphaproteobacteria</taxon>
        <taxon>Rhodobacterales</taxon>
        <taxon>Rhodobacter group</taxon>
        <taxon>Rhodobacter</taxon>
    </lineage>
</organism>
<feature type="region of interest" description="Disordered" evidence="1">
    <location>
        <begin position="142"/>
        <end position="198"/>
    </location>
</feature>
<comment type="caution">
    <text evidence="4">The sequence shown here is derived from an EMBL/GenBank/DDBJ whole genome shotgun (WGS) entry which is preliminary data.</text>
</comment>
<dbReference type="RefSeq" id="WP_136906513.1">
    <property type="nucleotide sequence ID" value="NZ_SWJZ01000042.1"/>
</dbReference>
<feature type="region of interest" description="Disordered" evidence="1">
    <location>
        <begin position="216"/>
        <end position="235"/>
    </location>
</feature>